<dbReference type="AlphaFoldDB" id="A0ABD2NRB4"/>
<organism evidence="2 3">
    <name type="scientific">Cryptolaemus montrouzieri</name>
    <dbReference type="NCBI Taxonomy" id="559131"/>
    <lineage>
        <taxon>Eukaryota</taxon>
        <taxon>Metazoa</taxon>
        <taxon>Ecdysozoa</taxon>
        <taxon>Arthropoda</taxon>
        <taxon>Hexapoda</taxon>
        <taxon>Insecta</taxon>
        <taxon>Pterygota</taxon>
        <taxon>Neoptera</taxon>
        <taxon>Endopterygota</taxon>
        <taxon>Coleoptera</taxon>
        <taxon>Polyphaga</taxon>
        <taxon>Cucujiformia</taxon>
        <taxon>Coccinelloidea</taxon>
        <taxon>Coccinellidae</taxon>
        <taxon>Scymninae</taxon>
        <taxon>Scymnini</taxon>
        <taxon>Cryptolaemus</taxon>
    </lineage>
</organism>
<keyword evidence="3" id="KW-1185">Reference proteome</keyword>
<feature type="transmembrane region" description="Helical" evidence="1">
    <location>
        <begin position="105"/>
        <end position="124"/>
    </location>
</feature>
<reference evidence="2 3" key="1">
    <citation type="journal article" date="2021" name="BMC Biol.">
        <title>Horizontally acquired antibacterial genes associated with adaptive radiation of ladybird beetles.</title>
        <authorList>
            <person name="Li H.S."/>
            <person name="Tang X.F."/>
            <person name="Huang Y.H."/>
            <person name="Xu Z.Y."/>
            <person name="Chen M.L."/>
            <person name="Du X.Y."/>
            <person name="Qiu B.Y."/>
            <person name="Chen P.T."/>
            <person name="Zhang W."/>
            <person name="Slipinski A."/>
            <person name="Escalona H.E."/>
            <person name="Waterhouse R.M."/>
            <person name="Zwick A."/>
            <person name="Pang H."/>
        </authorList>
    </citation>
    <scope>NUCLEOTIDE SEQUENCE [LARGE SCALE GENOMIC DNA]</scope>
    <source>
        <strain evidence="2">SYSU2018</strain>
    </source>
</reference>
<keyword evidence="1" id="KW-0472">Membrane</keyword>
<dbReference type="Proteomes" id="UP001516400">
    <property type="component" value="Unassembled WGS sequence"/>
</dbReference>
<keyword evidence="1" id="KW-0812">Transmembrane</keyword>
<name>A0ABD2NRB4_9CUCU</name>
<evidence type="ECO:0000313" key="3">
    <source>
        <dbReference type="Proteomes" id="UP001516400"/>
    </source>
</evidence>
<comment type="caution">
    <text evidence="2">The sequence shown here is derived from an EMBL/GenBank/DDBJ whole genome shotgun (WGS) entry which is preliminary data.</text>
</comment>
<dbReference type="EMBL" id="JABFTP020000144">
    <property type="protein sequence ID" value="KAL3281170.1"/>
    <property type="molecule type" value="Genomic_DNA"/>
</dbReference>
<keyword evidence="1" id="KW-1133">Transmembrane helix</keyword>
<evidence type="ECO:0000256" key="1">
    <source>
        <dbReference type="SAM" id="Phobius"/>
    </source>
</evidence>
<accession>A0ABD2NRB4</accession>
<gene>
    <name evidence="2" type="ORF">HHI36_004388</name>
</gene>
<proteinExistence type="predicted"/>
<protein>
    <recommendedName>
        <fullName evidence="4">Transmembrane protein</fullName>
    </recommendedName>
</protein>
<sequence>MAWELSLQIIANRPIYSAVYSDSEPETEMGRVEDDSISNNESSTISFAIDEFMVIEWPTQSKNMDLDIGMNEGNEYVSIVTLPTCSNPFLDLGLEDASLVHVPNVFWTIVIFVISMLQVLKKLIDIITTEK</sequence>
<evidence type="ECO:0000313" key="2">
    <source>
        <dbReference type="EMBL" id="KAL3281170.1"/>
    </source>
</evidence>
<evidence type="ECO:0008006" key="4">
    <source>
        <dbReference type="Google" id="ProtNLM"/>
    </source>
</evidence>